<dbReference type="EMBL" id="JMQA01000041">
    <property type="protein sequence ID" value="KFM95773.1"/>
    <property type="molecule type" value="Genomic_DNA"/>
</dbReference>
<feature type="binding site" evidence="1">
    <location>
        <position position="970"/>
    </location>
    <ligand>
        <name>Zn(2+)</name>
        <dbReference type="ChEBI" id="CHEBI:29105"/>
    </ligand>
</feature>
<dbReference type="SUPFAM" id="SSF158745">
    <property type="entry name" value="LanC-like"/>
    <property type="match status" value="1"/>
</dbReference>
<feature type="binding site" evidence="1">
    <location>
        <position position="969"/>
    </location>
    <ligand>
        <name>Zn(2+)</name>
        <dbReference type="ChEBI" id="CHEBI:29105"/>
    </ligand>
</feature>
<sequence>MKEQFLRSLFVHERLQLLHNHEITRAFSQQQNNSALEEWFQFALVQTEAKRKAKLESLGVNELIFGSLIQTTQDLKWNESCLPAIMDYNADWLTVLEEALELNCQIKIKENEQRSIELLVRPFLLWANMKLENLLASIDAQGKYISTSLLISSILPHLTSQLCKIAGRSFVLELHVAKAMQELAGDTPEERFSNFVEKHMVDNGNLRLFFLEYAMFARLLSERTVMFVTVIEEAITRFIQDWKVLKDTFQLEESPLIAIKADLGDSHKGGKTVMRFQLKSGQSFMYKPKSLAVSHAFHTFLSWINSKGFYPEFKGVPIIDRKEYGYEAFVRAEQCETKDQIRSFYRRLGAYLGVVHLLEGADFHSENIIACGEHPMLIDLETLFHNQVKQDVPDSADVEAQFAIRNSPIGTSFLPILFHQDEKGLGIELSGLNDREQLIPYNVLKVVDMNTDNMRYIRARHITTSSHNLPSLNGTTISAADYLTDYVNGYRDICYFFIENREEMLSTDGPLKIFSKVPVRILLRTSQFYMNFLLELTHPDYGRDALDYERLLDRMWFSYLDDRLISSEIKDLRIGDIPYFYSFPDSHHLWDSRDQKIDNVFKETAMDHTKQKLLSLTPEKIELYAKWITESIIGSSLSKKIHSVEPEAANMDTTKESVIKSDQFLNEAVRIGEQLVKEAILSRNERTATWIGLNPNYLGQLGMSGLRGGLYDGTGGISLFFAHLYRITQKQHFKKYSLAAFQSTLEKFPMTIKFPSSFYGQASVLYVITQLENIMGENKEWKQHRLNLLDNLSRSVEQDTFYDLLGGAAGAIHVLLNESKIRGSEQEIEIASMYGDHLLKNAQKSDKGYFWQSSVLSDVYVGLGHGSMGIAWALFRLAAVTGKEAYRETAENALQYVRSHYSSEWGNWVDCEAGTTLANWCHGASGIGIGLTMCLPFLRSSQVNQVTNEIEQAVATTIRYGFGKSHCLCHGDLGNLELLLLAGKCLNRQEWVEMARGYGREAVNYYQSKGEYLTGITKCSNIQGLWLGLSGIGYQMLRLASDKDFPSILSLQEPLVQTRSLR</sequence>
<dbReference type="RefSeq" id="WP_036623850.1">
    <property type="nucleotide sequence ID" value="NZ_JAKOBR010000085.1"/>
</dbReference>
<protein>
    <submittedName>
        <fullName evidence="3">Type 2 lantibiotic biosynthesis LanM family protein</fullName>
    </submittedName>
</protein>
<keyword evidence="4" id="KW-1185">Reference proteome</keyword>
<dbReference type="SMART" id="SM01260">
    <property type="entry name" value="LANC_like"/>
    <property type="match status" value="1"/>
</dbReference>
<dbReference type="InterPro" id="IPR012341">
    <property type="entry name" value="6hp_glycosidase-like_sf"/>
</dbReference>
<dbReference type="GO" id="GO:0005886">
    <property type="term" value="C:plasma membrane"/>
    <property type="evidence" value="ECO:0007669"/>
    <property type="project" value="TreeGrafter"/>
</dbReference>
<evidence type="ECO:0000313" key="3">
    <source>
        <dbReference type="EMBL" id="KFM95773.1"/>
    </source>
</evidence>
<feature type="domain" description="Lantibiotic biosynthesis protein dehydration" evidence="2">
    <location>
        <begin position="213"/>
        <end position="581"/>
    </location>
</feature>
<reference evidence="3 4" key="1">
    <citation type="submission" date="2014-04" db="EMBL/GenBank/DDBJ databases">
        <authorList>
            <person name="Bishop-Lilly K.A."/>
            <person name="Broomall S.M."/>
            <person name="Chain P.S."/>
            <person name="Chertkov O."/>
            <person name="Coyne S.R."/>
            <person name="Daligault H.E."/>
            <person name="Davenport K.W."/>
            <person name="Erkkila T."/>
            <person name="Frey K.G."/>
            <person name="Gibbons H.S."/>
            <person name="Gu W."/>
            <person name="Jaissle J."/>
            <person name="Johnson S.L."/>
            <person name="Koroleva G.I."/>
            <person name="Ladner J.T."/>
            <person name="Lo C.-C."/>
            <person name="Minogue T.D."/>
            <person name="Munk C."/>
            <person name="Palacios G.F."/>
            <person name="Redden C.L."/>
            <person name="Rosenzweig C.N."/>
            <person name="Scholz M.B."/>
            <person name="Teshima H."/>
            <person name="Xu Y."/>
        </authorList>
    </citation>
    <scope>NUCLEOTIDE SEQUENCE [LARGE SCALE GENOMIC DNA]</scope>
    <source>
        <strain evidence="3 4">8244</strain>
    </source>
</reference>
<keyword evidence="1" id="KW-0479">Metal-binding</keyword>
<dbReference type="NCBIfam" id="TIGR03897">
    <property type="entry name" value="lanti_2_LanM"/>
    <property type="match status" value="1"/>
</dbReference>
<dbReference type="STRING" id="44252.DJ90_2234"/>
<dbReference type="Pfam" id="PF13575">
    <property type="entry name" value="DUF4135"/>
    <property type="match status" value="1"/>
</dbReference>
<gene>
    <name evidence="3" type="primary">lanM</name>
    <name evidence="3" type="ORF">DJ90_2234</name>
</gene>
<dbReference type="AlphaFoldDB" id="A0A090YAG7"/>
<feature type="binding site" evidence="1">
    <location>
        <position position="921"/>
    </location>
    <ligand>
        <name>Zn(2+)</name>
        <dbReference type="ChEBI" id="CHEBI:29105"/>
    </ligand>
</feature>
<evidence type="ECO:0000259" key="2">
    <source>
        <dbReference type="Pfam" id="PF13575"/>
    </source>
</evidence>
<dbReference type="PATRIC" id="fig|44252.3.peg.5114"/>
<dbReference type="OrthoDB" id="9148343at2"/>
<dbReference type="PANTHER" id="PTHR12736:SF7">
    <property type="entry name" value="LANC-LIKE PROTEIN 3"/>
    <property type="match status" value="1"/>
</dbReference>
<proteinExistence type="predicted"/>
<dbReference type="CDD" id="cd04792">
    <property type="entry name" value="LanM-like"/>
    <property type="match status" value="1"/>
</dbReference>
<keyword evidence="1" id="KW-0862">Zinc</keyword>
<dbReference type="Proteomes" id="UP000029278">
    <property type="component" value="Unassembled WGS sequence"/>
</dbReference>
<dbReference type="InterPro" id="IPR007822">
    <property type="entry name" value="LANC-like"/>
</dbReference>
<dbReference type="GeneID" id="77007877"/>
<dbReference type="PRINTS" id="PR01950">
    <property type="entry name" value="LANCSUPER"/>
</dbReference>
<dbReference type="InterPro" id="IPR017146">
    <property type="entry name" value="Lanti_2_LanM"/>
</dbReference>
<dbReference type="PANTHER" id="PTHR12736">
    <property type="entry name" value="LANC-LIKE PROTEIN"/>
    <property type="match status" value="1"/>
</dbReference>
<evidence type="ECO:0000256" key="1">
    <source>
        <dbReference type="PIRSR" id="PIRSR607822-1"/>
    </source>
</evidence>
<accession>A0A090YAG7</accession>
<comment type="caution">
    <text evidence="3">The sequence shown here is derived from an EMBL/GenBank/DDBJ whole genome shotgun (WGS) entry which is preliminary data.</text>
</comment>
<dbReference type="Pfam" id="PF05147">
    <property type="entry name" value="LANC_like"/>
    <property type="match status" value="1"/>
</dbReference>
<dbReference type="PIRSF" id="PIRSF037228">
    <property type="entry name" value="Lant_mod_RumM"/>
    <property type="match status" value="1"/>
</dbReference>
<dbReference type="GO" id="GO:0046872">
    <property type="term" value="F:metal ion binding"/>
    <property type="evidence" value="ECO:0007669"/>
    <property type="project" value="UniProtKB-KW"/>
</dbReference>
<dbReference type="Gene3D" id="1.50.10.10">
    <property type="match status" value="1"/>
</dbReference>
<organism evidence="3 4">
    <name type="scientific">Paenibacillus macerans</name>
    <name type="common">Bacillus macerans</name>
    <dbReference type="NCBI Taxonomy" id="44252"/>
    <lineage>
        <taxon>Bacteria</taxon>
        <taxon>Bacillati</taxon>
        <taxon>Bacillota</taxon>
        <taxon>Bacilli</taxon>
        <taxon>Bacillales</taxon>
        <taxon>Paenibacillaceae</taxon>
        <taxon>Paenibacillus</taxon>
    </lineage>
</organism>
<name>A0A090YAG7_PAEMA</name>
<dbReference type="GO" id="GO:0005975">
    <property type="term" value="P:carbohydrate metabolic process"/>
    <property type="evidence" value="ECO:0007669"/>
    <property type="project" value="InterPro"/>
</dbReference>
<evidence type="ECO:0000313" key="4">
    <source>
        <dbReference type="Proteomes" id="UP000029278"/>
    </source>
</evidence>
<dbReference type="InterPro" id="IPR025410">
    <property type="entry name" value="Lant_dehyd"/>
</dbReference>
<dbReference type="GO" id="GO:0031179">
    <property type="term" value="P:peptide modification"/>
    <property type="evidence" value="ECO:0007669"/>
    <property type="project" value="InterPro"/>
</dbReference>
<dbReference type="HOGENOM" id="CLU_009398_1_1_9"/>